<protein>
    <submittedName>
        <fullName evidence="2">Uncharacterized protein</fullName>
    </submittedName>
</protein>
<gene>
    <name evidence="2" type="ORF">SAMN05216552_1017131</name>
</gene>
<keyword evidence="3" id="KW-1185">Reference proteome</keyword>
<dbReference type="OrthoDB" id="8779954at2"/>
<dbReference type="STRING" id="1035707.SAMN05216552_1017131"/>
<dbReference type="Proteomes" id="UP000199391">
    <property type="component" value="Unassembled WGS sequence"/>
</dbReference>
<dbReference type="RefSeq" id="WP_093557057.1">
    <property type="nucleotide sequence ID" value="NZ_FPBO01000017.1"/>
</dbReference>
<reference evidence="3" key="1">
    <citation type="submission" date="2016-10" db="EMBL/GenBank/DDBJ databases">
        <authorList>
            <person name="Varghese N."/>
            <person name="Submissions S."/>
        </authorList>
    </citation>
    <scope>NUCLEOTIDE SEQUENCE [LARGE SCALE GENOMIC DNA]</scope>
    <source>
        <strain evidence="3">CGMCC 1.11014</strain>
    </source>
</reference>
<dbReference type="AlphaFoldDB" id="A0A1I7KL89"/>
<name>A0A1I7KL89_9BURK</name>
<dbReference type="EMBL" id="FPBO01000017">
    <property type="protein sequence ID" value="SFU98212.1"/>
    <property type="molecule type" value="Genomic_DNA"/>
</dbReference>
<sequence length="70" mass="7983">MSYQFWHNCFRLSSVIFPVSSVCLFFAPQGTEQAALLALTAVASAGLWQYSSVRRVHFLKAQRKRSTDRD</sequence>
<evidence type="ECO:0000313" key="3">
    <source>
        <dbReference type="Proteomes" id="UP000199391"/>
    </source>
</evidence>
<evidence type="ECO:0000313" key="2">
    <source>
        <dbReference type="EMBL" id="SFU98212.1"/>
    </source>
</evidence>
<accession>A0A1I7KL89</accession>
<feature type="transmembrane region" description="Helical" evidence="1">
    <location>
        <begin position="34"/>
        <end position="53"/>
    </location>
</feature>
<keyword evidence="1" id="KW-0812">Transmembrane</keyword>
<keyword evidence="1" id="KW-1133">Transmembrane helix</keyword>
<evidence type="ECO:0000256" key="1">
    <source>
        <dbReference type="SAM" id="Phobius"/>
    </source>
</evidence>
<feature type="transmembrane region" description="Helical" evidence="1">
    <location>
        <begin position="9"/>
        <end position="28"/>
    </location>
</feature>
<proteinExistence type="predicted"/>
<keyword evidence="1" id="KW-0472">Membrane</keyword>
<organism evidence="2 3">
    <name type="scientific">Pseudoduganella namucuonensis</name>
    <dbReference type="NCBI Taxonomy" id="1035707"/>
    <lineage>
        <taxon>Bacteria</taxon>
        <taxon>Pseudomonadati</taxon>
        <taxon>Pseudomonadota</taxon>
        <taxon>Betaproteobacteria</taxon>
        <taxon>Burkholderiales</taxon>
        <taxon>Oxalobacteraceae</taxon>
        <taxon>Telluria group</taxon>
        <taxon>Pseudoduganella</taxon>
    </lineage>
</organism>